<name>A0A7J6I9Y7_CANSA</name>
<evidence type="ECO:0000256" key="1">
    <source>
        <dbReference type="ARBA" id="ARBA00005437"/>
    </source>
</evidence>
<dbReference type="Gene3D" id="2.40.160.200">
    <property type="entry name" value="LURP1-related"/>
    <property type="match status" value="2"/>
</dbReference>
<dbReference type="Proteomes" id="UP000583929">
    <property type="component" value="Unassembled WGS sequence"/>
</dbReference>
<dbReference type="PANTHER" id="PTHR31087">
    <property type="match status" value="1"/>
</dbReference>
<dbReference type="EMBL" id="JAATIQ010000002">
    <property type="protein sequence ID" value="KAF4403868.1"/>
    <property type="molecule type" value="Genomic_DNA"/>
</dbReference>
<comment type="caution">
    <text evidence="2">The sequence shown here is derived from an EMBL/GenBank/DDBJ whole genome shotgun (WGS) entry which is preliminary data.</text>
</comment>
<comment type="similarity">
    <text evidence="1">Belongs to the LOR family.</text>
</comment>
<dbReference type="InterPro" id="IPR007612">
    <property type="entry name" value="LOR"/>
</dbReference>
<dbReference type="PANTHER" id="PTHR31087:SF153">
    <property type="entry name" value="PROTEIN LURP-ONE-RELATED 11"/>
    <property type="match status" value="1"/>
</dbReference>
<dbReference type="SUPFAM" id="SSF54518">
    <property type="entry name" value="Tubby C-terminal domain-like"/>
    <property type="match status" value="1"/>
</dbReference>
<reference evidence="2 3" key="1">
    <citation type="journal article" date="2020" name="bioRxiv">
        <title>Sequence and annotation of 42 cannabis genomes reveals extensive copy number variation in cannabinoid synthesis and pathogen resistance genes.</title>
        <authorList>
            <person name="Mckernan K.J."/>
            <person name="Helbert Y."/>
            <person name="Kane L.T."/>
            <person name="Ebling H."/>
            <person name="Zhang L."/>
            <person name="Liu B."/>
            <person name="Eaton Z."/>
            <person name="Mclaughlin S."/>
            <person name="Kingan S."/>
            <person name="Baybayan P."/>
            <person name="Concepcion G."/>
            <person name="Jordan M."/>
            <person name="Riva A."/>
            <person name="Barbazuk W."/>
            <person name="Harkins T."/>
        </authorList>
    </citation>
    <scope>NUCLEOTIDE SEQUENCE [LARGE SCALE GENOMIC DNA]</scope>
    <source>
        <strain evidence="3">cv. Jamaican Lion 4</strain>
        <tissue evidence="2">Leaf</tissue>
    </source>
</reference>
<evidence type="ECO:0000313" key="2">
    <source>
        <dbReference type="EMBL" id="KAF4403868.1"/>
    </source>
</evidence>
<sequence length="135" mass="15091">MAIKVHPLIASSSNLIIDNPLTISSSSSSKRETLTVWMKSLVMQGNGCTAYNQNGQVVYRIDNYDHKNSNEVFLMDLKGKVLFTILRKKMWAKRKQSSTGVILGDDVLNLVIEASVDHSLVMALVTVYGLMQRKM</sequence>
<proteinExistence type="inferred from homology"/>
<dbReference type="InterPro" id="IPR038595">
    <property type="entry name" value="LOR_sf"/>
</dbReference>
<gene>
    <name evidence="2" type="ORF">G4B88_014324</name>
</gene>
<dbReference type="InterPro" id="IPR025659">
    <property type="entry name" value="Tubby-like_C"/>
</dbReference>
<protein>
    <submittedName>
        <fullName evidence="2">Uncharacterized protein</fullName>
    </submittedName>
</protein>
<dbReference type="Pfam" id="PF04525">
    <property type="entry name" value="LOR"/>
    <property type="match status" value="1"/>
</dbReference>
<organism evidence="2 3">
    <name type="scientific">Cannabis sativa</name>
    <name type="common">Hemp</name>
    <name type="synonym">Marijuana</name>
    <dbReference type="NCBI Taxonomy" id="3483"/>
    <lineage>
        <taxon>Eukaryota</taxon>
        <taxon>Viridiplantae</taxon>
        <taxon>Streptophyta</taxon>
        <taxon>Embryophyta</taxon>
        <taxon>Tracheophyta</taxon>
        <taxon>Spermatophyta</taxon>
        <taxon>Magnoliopsida</taxon>
        <taxon>eudicotyledons</taxon>
        <taxon>Gunneridae</taxon>
        <taxon>Pentapetalae</taxon>
        <taxon>rosids</taxon>
        <taxon>fabids</taxon>
        <taxon>Rosales</taxon>
        <taxon>Cannabaceae</taxon>
        <taxon>Cannabis</taxon>
    </lineage>
</organism>
<accession>A0A7J6I9Y7</accession>
<dbReference type="AlphaFoldDB" id="A0A7J6I9Y7"/>
<keyword evidence="3" id="KW-1185">Reference proteome</keyword>
<evidence type="ECO:0000313" key="3">
    <source>
        <dbReference type="Proteomes" id="UP000583929"/>
    </source>
</evidence>